<dbReference type="CDD" id="cd23165">
    <property type="entry name" value="Prefoldin_4"/>
    <property type="match status" value="1"/>
</dbReference>
<dbReference type="InterPro" id="IPR020557">
    <property type="entry name" value="Fumarate_lyase_CS"/>
</dbReference>
<sequence length="607" mass="68259">HTNLTKVLWLEWYPGQFCNRSFPCPKSLFSLCKRQLNPSDFSTSLRICLTMQQAGSSGSEAEVTWDDQQNINKFGRLNNRLHELDDEIKTAKLMVAVKLEFLELKVDRIDGLLLRSSNMEPGGNFENNESLEDASNELILTDEEIVRFQIGEVFVHVPKDEVESRIEDMKEVTSKNLTKLQEERESIIAQMAELKKILEGDRADILRGLDEIERLIERGEFAWRTDREDVHMNIEAALTDLVGEPAKKLHTARSRNDQVCTDFRLWCRDAIDGIVARIRNLSVALVKLAVKNEGLIVPGYTHLQRAQPVLLAHLLLTYVEQLERDAGRLLDCHVRMNICPLGACALAGTGLPIDRFMTSEALGFSAPMRNSIDAVSDRDFVLEFLSANSIIAVHLSRLGEEWVLWASEEFGFITPSDSVSTGSSIMPQKKNPDPMELVRGKSARVIGDLVSLLVLCKGLPHAYNRDLQEDKEPVFDSAKTIMGMLEVSAEFAENITFNQEKIQNALPAGHLDATTLADYLVKKDVPFRTSHDIVGRAVALCFSRNCQLQDLTLDELKSISATFDKDVYEFLGVENSIKKFSSYGSTGSECVASQLDYWVNKLELSRN</sequence>
<comment type="caution">
    <text evidence="12">The sequence shown here is derived from an EMBL/GenBank/DDBJ whole genome shotgun (WGS) entry which is preliminary data.</text>
</comment>
<dbReference type="AlphaFoldDB" id="A0A5A7PZ44"/>
<dbReference type="Pfam" id="PF00206">
    <property type="entry name" value="Lyase_1"/>
    <property type="match status" value="1"/>
</dbReference>
<evidence type="ECO:0000256" key="3">
    <source>
        <dbReference type="ARBA" id="ARBA00010755"/>
    </source>
</evidence>
<comment type="pathway">
    <text evidence="2">Amino-acid biosynthesis; L-arginine biosynthesis; L-arginine from L-ornithine and carbamoyl phosphate: step 3/3.</text>
</comment>
<dbReference type="Proteomes" id="UP000325081">
    <property type="component" value="Unassembled WGS sequence"/>
</dbReference>
<evidence type="ECO:0000256" key="2">
    <source>
        <dbReference type="ARBA" id="ARBA00004941"/>
    </source>
</evidence>
<dbReference type="PROSITE" id="PS00163">
    <property type="entry name" value="FUMARATE_LYASES"/>
    <property type="match status" value="1"/>
</dbReference>
<dbReference type="EMBL" id="BKCP01005405">
    <property type="protein sequence ID" value="GER37901.1"/>
    <property type="molecule type" value="Genomic_DNA"/>
</dbReference>
<evidence type="ECO:0000259" key="11">
    <source>
        <dbReference type="Pfam" id="PF14698"/>
    </source>
</evidence>
<dbReference type="GO" id="GO:0006457">
    <property type="term" value="P:protein folding"/>
    <property type="evidence" value="ECO:0007669"/>
    <property type="project" value="InterPro"/>
</dbReference>
<dbReference type="GO" id="GO:0004056">
    <property type="term" value="F:argininosuccinate lyase activity"/>
    <property type="evidence" value="ECO:0007669"/>
    <property type="project" value="UniProtKB-EC"/>
</dbReference>
<dbReference type="PRINTS" id="PR00145">
    <property type="entry name" value="ARGSUCLYASE"/>
</dbReference>
<evidence type="ECO:0000313" key="12">
    <source>
        <dbReference type="EMBL" id="GER37901.1"/>
    </source>
</evidence>
<evidence type="ECO:0000256" key="9">
    <source>
        <dbReference type="SAM" id="Coils"/>
    </source>
</evidence>
<proteinExistence type="inferred from homology"/>
<dbReference type="InterPro" id="IPR000362">
    <property type="entry name" value="Fumarate_lyase_fam"/>
</dbReference>
<dbReference type="Gene3D" id="1.10.40.30">
    <property type="entry name" value="Fumarase/aspartase (C-terminal domain)"/>
    <property type="match status" value="1"/>
</dbReference>
<evidence type="ECO:0000256" key="4">
    <source>
        <dbReference type="ARBA" id="ARBA00012338"/>
    </source>
</evidence>
<protein>
    <recommendedName>
        <fullName evidence="4">argininosuccinate lyase</fullName>
        <ecNumber evidence="4">4.3.2.1</ecNumber>
    </recommendedName>
    <alternativeName>
        <fullName evidence="8">Arginosuccinase</fullName>
    </alternativeName>
</protein>
<dbReference type="NCBIfam" id="TIGR00838">
    <property type="entry name" value="argH"/>
    <property type="match status" value="1"/>
</dbReference>
<dbReference type="InterPro" id="IPR008948">
    <property type="entry name" value="L-Aspartase-like"/>
</dbReference>
<dbReference type="Gene3D" id="1.20.200.10">
    <property type="entry name" value="Fumarase/aspartase (Central domain)"/>
    <property type="match status" value="1"/>
</dbReference>
<comment type="catalytic activity">
    <reaction evidence="1">
        <text>2-(N(omega)-L-arginino)succinate = fumarate + L-arginine</text>
        <dbReference type="Rhea" id="RHEA:24020"/>
        <dbReference type="ChEBI" id="CHEBI:29806"/>
        <dbReference type="ChEBI" id="CHEBI:32682"/>
        <dbReference type="ChEBI" id="CHEBI:57472"/>
        <dbReference type="EC" id="4.3.2.1"/>
    </reaction>
</comment>
<evidence type="ECO:0000256" key="8">
    <source>
        <dbReference type="ARBA" id="ARBA00032749"/>
    </source>
</evidence>
<comment type="similarity">
    <text evidence="3">Belongs to the lyase 1 family. Argininosuccinate lyase subfamily.</text>
</comment>
<dbReference type="Pfam" id="PF14698">
    <property type="entry name" value="ASL_C2"/>
    <property type="match status" value="1"/>
</dbReference>
<dbReference type="SUPFAM" id="SSF48557">
    <property type="entry name" value="L-aspartase-like"/>
    <property type="match status" value="1"/>
</dbReference>
<keyword evidence="6" id="KW-0028">Amino-acid biosynthesis</keyword>
<dbReference type="GO" id="GO:0051082">
    <property type="term" value="F:unfolded protein binding"/>
    <property type="evidence" value="ECO:0007669"/>
    <property type="project" value="InterPro"/>
</dbReference>
<gene>
    <name evidence="12" type="ORF">STAS_14334</name>
</gene>
<evidence type="ECO:0000256" key="6">
    <source>
        <dbReference type="ARBA" id="ARBA00022605"/>
    </source>
</evidence>
<reference evidence="13" key="1">
    <citation type="journal article" date="2019" name="Curr. Biol.">
        <title>Genome Sequence of Striga asiatica Provides Insight into the Evolution of Plant Parasitism.</title>
        <authorList>
            <person name="Yoshida S."/>
            <person name="Kim S."/>
            <person name="Wafula E.K."/>
            <person name="Tanskanen J."/>
            <person name="Kim Y.M."/>
            <person name="Honaas L."/>
            <person name="Yang Z."/>
            <person name="Spallek T."/>
            <person name="Conn C.E."/>
            <person name="Ichihashi Y."/>
            <person name="Cheong K."/>
            <person name="Cui S."/>
            <person name="Der J.P."/>
            <person name="Gundlach H."/>
            <person name="Jiao Y."/>
            <person name="Hori C."/>
            <person name="Ishida J.K."/>
            <person name="Kasahara H."/>
            <person name="Kiba T."/>
            <person name="Kim M.S."/>
            <person name="Koo N."/>
            <person name="Laohavisit A."/>
            <person name="Lee Y.H."/>
            <person name="Lumba S."/>
            <person name="McCourt P."/>
            <person name="Mortimer J.C."/>
            <person name="Mutuku J.M."/>
            <person name="Nomura T."/>
            <person name="Sasaki-Sekimoto Y."/>
            <person name="Seto Y."/>
            <person name="Wang Y."/>
            <person name="Wakatake T."/>
            <person name="Sakakibara H."/>
            <person name="Demura T."/>
            <person name="Yamaguchi S."/>
            <person name="Yoneyama K."/>
            <person name="Manabe R.I."/>
            <person name="Nelson D.C."/>
            <person name="Schulman A.H."/>
            <person name="Timko M.P."/>
            <person name="dePamphilis C.W."/>
            <person name="Choi D."/>
            <person name="Shirasu K."/>
        </authorList>
    </citation>
    <scope>NUCLEOTIDE SEQUENCE [LARGE SCALE GENOMIC DNA]</scope>
    <source>
        <strain evidence="13">cv. UVA1</strain>
    </source>
</reference>
<dbReference type="FunFam" id="1.10.40.30:FF:000001">
    <property type="entry name" value="Argininosuccinate lyase"/>
    <property type="match status" value="1"/>
</dbReference>
<feature type="domain" description="Fumarate lyase N-terminal" evidence="10">
    <location>
        <begin position="189"/>
        <end position="447"/>
    </location>
</feature>
<organism evidence="12 13">
    <name type="scientific">Striga asiatica</name>
    <name type="common">Asiatic witchweed</name>
    <name type="synonym">Buchnera asiatica</name>
    <dbReference type="NCBI Taxonomy" id="4170"/>
    <lineage>
        <taxon>Eukaryota</taxon>
        <taxon>Viridiplantae</taxon>
        <taxon>Streptophyta</taxon>
        <taxon>Embryophyta</taxon>
        <taxon>Tracheophyta</taxon>
        <taxon>Spermatophyta</taxon>
        <taxon>Magnoliopsida</taxon>
        <taxon>eudicotyledons</taxon>
        <taxon>Gunneridae</taxon>
        <taxon>Pentapetalae</taxon>
        <taxon>asterids</taxon>
        <taxon>lamiids</taxon>
        <taxon>Lamiales</taxon>
        <taxon>Orobanchaceae</taxon>
        <taxon>Buchnereae</taxon>
        <taxon>Striga</taxon>
    </lineage>
</organism>
<dbReference type="CDD" id="cd01359">
    <property type="entry name" value="Argininosuccinate_lyase"/>
    <property type="match status" value="1"/>
</dbReference>
<evidence type="ECO:0000259" key="10">
    <source>
        <dbReference type="Pfam" id="PF00206"/>
    </source>
</evidence>
<feature type="non-terminal residue" evidence="12">
    <location>
        <position position="1"/>
    </location>
</feature>
<dbReference type="GO" id="GO:0005829">
    <property type="term" value="C:cytosol"/>
    <property type="evidence" value="ECO:0007669"/>
    <property type="project" value="TreeGrafter"/>
</dbReference>
<keyword evidence="13" id="KW-1185">Reference proteome</keyword>
<evidence type="ECO:0000256" key="5">
    <source>
        <dbReference type="ARBA" id="ARBA00022571"/>
    </source>
</evidence>
<dbReference type="HAMAP" id="MF_00006">
    <property type="entry name" value="Arg_succ_lyase"/>
    <property type="match status" value="1"/>
</dbReference>
<evidence type="ECO:0000313" key="13">
    <source>
        <dbReference type="Proteomes" id="UP000325081"/>
    </source>
</evidence>
<dbReference type="InterPro" id="IPR024083">
    <property type="entry name" value="Fumarase/histidase_N"/>
</dbReference>
<feature type="domain" description="Argininosuccinate lyase C-terminal" evidence="11">
    <location>
        <begin position="511"/>
        <end position="578"/>
    </location>
</feature>
<keyword evidence="9" id="KW-0175">Coiled coil</keyword>
<dbReference type="OrthoDB" id="2561043at2759"/>
<dbReference type="PRINTS" id="PR00149">
    <property type="entry name" value="FUMRATELYASE"/>
</dbReference>
<dbReference type="EC" id="4.3.2.1" evidence="4"/>
<dbReference type="InterPro" id="IPR029419">
    <property type="entry name" value="Arg_succ_lyase_C"/>
</dbReference>
<dbReference type="InterPro" id="IPR009049">
    <property type="entry name" value="Argininosuccinate_lyase"/>
</dbReference>
<keyword evidence="7 12" id="KW-0456">Lyase</keyword>
<feature type="coiled-coil region" evidence="9">
    <location>
        <begin position="170"/>
        <end position="197"/>
    </location>
</feature>
<dbReference type="FunFam" id="1.20.200.10:FF:000019">
    <property type="entry name" value="Argininosuccinate lyase chloroplastic"/>
    <property type="match status" value="1"/>
</dbReference>
<dbReference type="PANTHER" id="PTHR43814">
    <property type="entry name" value="ARGININOSUCCINATE LYASE"/>
    <property type="match status" value="1"/>
</dbReference>
<dbReference type="PANTHER" id="PTHR43814:SF1">
    <property type="entry name" value="ARGININOSUCCINATE LYASE"/>
    <property type="match status" value="1"/>
</dbReference>
<dbReference type="InterPro" id="IPR022761">
    <property type="entry name" value="Fumarate_lyase_N"/>
</dbReference>
<evidence type="ECO:0000256" key="7">
    <source>
        <dbReference type="ARBA" id="ARBA00023239"/>
    </source>
</evidence>
<dbReference type="Gene3D" id="1.10.275.10">
    <property type="entry name" value="Fumarase/aspartase (N-terminal domain)"/>
    <property type="match status" value="1"/>
</dbReference>
<dbReference type="GO" id="GO:0016272">
    <property type="term" value="C:prefoldin complex"/>
    <property type="evidence" value="ECO:0007669"/>
    <property type="project" value="InterPro"/>
</dbReference>
<name>A0A5A7PZ44_STRAF</name>
<accession>A0A5A7PZ44</accession>
<evidence type="ECO:0000256" key="1">
    <source>
        <dbReference type="ARBA" id="ARBA00000985"/>
    </source>
</evidence>
<dbReference type="GO" id="GO:0042450">
    <property type="term" value="P:L-arginine biosynthetic process via ornithine"/>
    <property type="evidence" value="ECO:0007669"/>
    <property type="project" value="InterPro"/>
</dbReference>
<keyword evidence="5" id="KW-0055">Arginine biosynthesis</keyword>